<organism evidence="1 2">
    <name type="scientific">Hyalomma asiaticum</name>
    <name type="common">Tick</name>
    <dbReference type="NCBI Taxonomy" id="266040"/>
    <lineage>
        <taxon>Eukaryota</taxon>
        <taxon>Metazoa</taxon>
        <taxon>Ecdysozoa</taxon>
        <taxon>Arthropoda</taxon>
        <taxon>Chelicerata</taxon>
        <taxon>Arachnida</taxon>
        <taxon>Acari</taxon>
        <taxon>Parasitiformes</taxon>
        <taxon>Ixodida</taxon>
        <taxon>Ixodoidea</taxon>
        <taxon>Ixodidae</taxon>
        <taxon>Hyalomminae</taxon>
        <taxon>Hyalomma</taxon>
    </lineage>
</organism>
<keyword evidence="2" id="KW-1185">Reference proteome</keyword>
<comment type="caution">
    <text evidence="1">The sequence shown here is derived from an EMBL/GenBank/DDBJ whole genome shotgun (WGS) entry which is preliminary data.</text>
</comment>
<name>A0ACB7SMD0_HYAAI</name>
<evidence type="ECO:0000313" key="2">
    <source>
        <dbReference type="Proteomes" id="UP000821845"/>
    </source>
</evidence>
<evidence type="ECO:0000313" key="1">
    <source>
        <dbReference type="EMBL" id="KAH6935750.1"/>
    </source>
</evidence>
<gene>
    <name evidence="1" type="ORF">HPB50_009239</name>
</gene>
<protein>
    <submittedName>
        <fullName evidence="1">Uncharacterized protein</fullName>
    </submittedName>
</protein>
<accession>A0ACB7SMD0</accession>
<dbReference type="EMBL" id="CM023483">
    <property type="protein sequence ID" value="KAH6935750.1"/>
    <property type="molecule type" value="Genomic_DNA"/>
</dbReference>
<reference evidence="1" key="1">
    <citation type="submission" date="2020-05" db="EMBL/GenBank/DDBJ databases">
        <title>Large-scale comparative analyses of tick genomes elucidate their genetic diversity and vector capacities.</title>
        <authorList>
            <person name="Jia N."/>
            <person name="Wang J."/>
            <person name="Shi W."/>
            <person name="Du L."/>
            <person name="Sun Y."/>
            <person name="Zhan W."/>
            <person name="Jiang J."/>
            <person name="Wang Q."/>
            <person name="Zhang B."/>
            <person name="Ji P."/>
            <person name="Sakyi L.B."/>
            <person name="Cui X."/>
            <person name="Yuan T."/>
            <person name="Jiang B."/>
            <person name="Yang W."/>
            <person name="Lam T.T.-Y."/>
            <person name="Chang Q."/>
            <person name="Ding S."/>
            <person name="Wang X."/>
            <person name="Zhu J."/>
            <person name="Ruan X."/>
            <person name="Zhao L."/>
            <person name="Wei J."/>
            <person name="Que T."/>
            <person name="Du C."/>
            <person name="Cheng J."/>
            <person name="Dai P."/>
            <person name="Han X."/>
            <person name="Huang E."/>
            <person name="Gao Y."/>
            <person name="Liu J."/>
            <person name="Shao H."/>
            <person name="Ye R."/>
            <person name="Li L."/>
            <person name="Wei W."/>
            <person name="Wang X."/>
            <person name="Wang C."/>
            <person name="Yang T."/>
            <person name="Huo Q."/>
            <person name="Li W."/>
            <person name="Guo W."/>
            <person name="Chen H."/>
            <person name="Zhou L."/>
            <person name="Ni X."/>
            <person name="Tian J."/>
            <person name="Zhou Y."/>
            <person name="Sheng Y."/>
            <person name="Liu T."/>
            <person name="Pan Y."/>
            <person name="Xia L."/>
            <person name="Li J."/>
            <person name="Zhao F."/>
            <person name="Cao W."/>
        </authorList>
    </citation>
    <scope>NUCLEOTIDE SEQUENCE</scope>
    <source>
        <strain evidence="1">Hyas-2018</strain>
    </source>
</reference>
<proteinExistence type="predicted"/>
<dbReference type="Proteomes" id="UP000821845">
    <property type="component" value="Chromosome 3"/>
</dbReference>
<sequence>MIGRDLVREKEPNLCALSIVLPVKVKLKKAVDGSFDCQIARVLLNYRSTPHETTGCSPAELMMGRKLKTALTLLHMRSRGLTKQIRQKVAHEKNVHPMPIAQPGNAVYARNFRDGAPWVPATVTSTSGDHIADVTLRDGRLWRRHQEYLRPDFAILDAFSDAAAEAQTCPRDVSAHDKQNDVGQPHLNANGLDEAVQSEAEPRKSSAEDVPDASALSTSEPQTPPFRRSSRARRAVVRYSP</sequence>